<dbReference type="Pfam" id="PF08615">
    <property type="entry name" value="RNase_H2_suC"/>
    <property type="match status" value="1"/>
</dbReference>
<evidence type="ECO:0000313" key="2">
    <source>
        <dbReference type="EMBL" id="ONH66401.1"/>
    </source>
</evidence>
<organism evidence="1">
    <name type="scientific">Cyberlindnera fabianii</name>
    <name type="common">Yeast</name>
    <name type="synonym">Hansenula fabianii</name>
    <dbReference type="NCBI Taxonomy" id="36022"/>
    <lineage>
        <taxon>Eukaryota</taxon>
        <taxon>Fungi</taxon>
        <taxon>Dikarya</taxon>
        <taxon>Ascomycota</taxon>
        <taxon>Saccharomycotina</taxon>
        <taxon>Saccharomycetes</taxon>
        <taxon>Phaffomycetales</taxon>
        <taxon>Phaffomycetaceae</taxon>
        <taxon>Cyberlindnera</taxon>
    </lineage>
</organism>
<accession>A0A061B205</accession>
<evidence type="ECO:0000313" key="1">
    <source>
        <dbReference type="EMBL" id="CDR41692.1"/>
    </source>
</evidence>
<reference evidence="2" key="3">
    <citation type="submission" date="2017-01" db="EMBL/GenBank/DDBJ databases">
        <authorList>
            <person name="Mah S.A."/>
            <person name="Swanson W.J."/>
            <person name="Moy G.W."/>
            <person name="Vacquier V.D."/>
        </authorList>
    </citation>
    <scope>NUCLEOTIDE SEQUENCE [LARGE SCALE GENOMIC DNA]</scope>
    <source>
        <strain evidence="2">65</strain>
    </source>
</reference>
<dbReference type="OrthoDB" id="6222486at2759"/>
<evidence type="ECO:0000313" key="3">
    <source>
        <dbReference type="Proteomes" id="UP000189513"/>
    </source>
</evidence>
<dbReference type="Gene3D" id="2.40.128.680">
    <property type="match status" value="1"/>
</dbReference>
<keyword evidence="3" id="KW-1185">Reference proteome</keyword>
<dbReference type="GO" id="GO:0032299">
    <property type="term" value="C:ribonuclease H2 complex"/>
    <property type="evidence" value="ECO:0007669"/>
    <property type="project" value="InterPro"/>
</dbReference>
<dbReference type="OMA" id="ETITYIR"/>
<dbReference type="GO" id="GO:0006401">
    <property type="term" value="P:RNA catabolic process"/>
    <property type="evidence" value="ECO:0007669"/>
    <property type="project" value="InterPro"/>
</dbReference>
<dbReference type="VEuPathDB" id="FungiDB:BON22_3823"/>
<dbReference type="AlphaFoldDB" id="A0A061B205"/>
<dbReference type="EMBL" id="LK052892">
    <property type="protein sequence ID" value="CDR41692.1"/>
    <property type="molecule type" value="Genomic_DNA"/>
</dbReference>
<name>A0A061B205_CYBFA</name>
<dbReference type="EMBL" id="MPUK01000007">
    <property type="protein sequence ID" value="ONH66401.1"/>
    <property type="molecule type" value="Genomic_DNA"/>
</dbReference>
<protein>
    <submittedName>
        <fullName evidence="1">CYFA0S07e05094g1_1</fullName>
    </submittedName>
</protein>
<dbReference type="Proteomes" id="UP000189513">
    <property type="component" value="Unassembled WGS sequence"/>
</dbReference>
<dbReference type="InterPro" id="IPR013924">
    <property type="entry name" value="RNase_H2_suC"/>
</dbReference>
<gene>
    <name evidence="2" type="ORF">BON22_3823</name>
    <name evidence="1" type="ORF">CYFA0S_07e05094g</name>
</gene>
<reference evidence="3" key="2">
    <citation type="journal article" date="2017" name="Genome Announc.">
        <title>Genome sequences of Cyberlindnera fabianii 65, Pichia kudriavzevii 129, and Saccharomyces cerevisiae 131 isolated from fermented masau fruits in Zimbabwe.</title>
        <authorList>
            <person name="van Rijswijck I.M.H."/>
            <person name="Derks M.F.L."/>
            <person name="Abee T."/>
            <person name="de Ridder D."/>
            <person name="Smid E.J."/>
        </authorList>
    </citation>
    <scope>NUCLEOTIDE SEQUENCE [LARGE SCALE GENOMIC DNA]</scope>
    <source>
        <strain evidence="3">65</strain>
    </source>
</reference>
<reference evidence="1" key="1">
    <citation type="journal article" date="2014" name="Genome Announc.">
        <title>Genome sequence of the yeast Cyberlindnera fabianii (Hansenula fabianii).</title>
        <authorList>
            <person name="Freel K.C."/>
            <person name="Sarilar V."/>
            <person name="Neuveglise C."/>
            <person name="Devillers H."/>
            <person name="Friedrich A."/>
            <person name="Schacherer J."/>
        </authorList>
    </citation>
    <scope>NUCLEOTIDE SEQUENCE</scope>
    <source>
        <strain evidence="1">YJS4271</strain>
    </source>
</reference>
<proteinExistence type="predicted"/>
<sequence>MNIPQRHNAKEYDLHSVPARIRYTGEHSLQHFHTQVNDNETITYIRGRKLTGEKLPLGEALLVDKEFDDMKVLGKVKNSTWYEREGEQQSVPNKIKEMNELAELIHS</sequence>